<feature type="domain" description="NAD-dependent epimerase/dehydratase" evidence="1">
    <location>
        <begin position="3"/>
        <end position="205"/>
    </location>
</feature>
<gene>
    <name evidence="2" type="ORF">ISU07_01670</name>
</gene>
<evidence type="ECO:0000259" key="1">
    <source>
        <dbReference type="Pfam" id="PF01370"/>
    </source>
</evidence>
<dbReference type="SUPFAM" id="SSF51735">
    <property type="entry name" value="NAD(P)-binding Rossmann-fold domains"/>
    <property type="match status" value="1"/>
</dbReference>
<keyword evidence="3" id="KW-1185">Reference proteome</keyword>
<protein>
    <submittedName>
        <fullName evidence="2">Epimerase</fullName>
    </submittedName>
</protein>
<dbReference type="InterPro" id="IPR001509">
    <property type="entry name" value="Epimerase_deHydtase"/>
</dbReference>
<dbReference type="RefSeq" id="WP_194705008.1">
    <property type="nucleotide sequence ID" value="NZ_JADKPN010000001.1"/>
</dbReference>
<dbReference type="Pfam" id="PF01370">
    <property type="entry name" value="Epimerase"/>
    <property type="match status" value="1"/>
</dbReference>
<evidence type="ECO:0000313" key="3">
    <source>
        <dbReference type="Proteomes" id="UP000640489"/>
    </source>
</evidence>
<reference evidence="2" key="1">
    <citation type="submission" date="2020-11" db="EMBL/GenBank/DDBJ databases">
        <title>Nocardioides sp. nov., isolated from Soil of Cynanchum wilfordii Hemsley rhizosphere.</title>
        <authorList>
            <person name="Lee J.-S."/>
            <person name="Suh M.K."/>
            <person name="Kim J.-S."/>
        </authorList>
    </citation>
    <scope>NUCLEOTIDE SEQUENCE</scope>
    <source>
        <strain evidence="2">KCTC 19275</strain>
    </source>
</reference>
<comment type="caution">
    <text evidence="2">The sequence shown here is derived from an EMBL/GenBank/DDBJ whole genome shotgun (WGS) entry which is preliminary data.</text>
</comment>
<dbReference type="Proteomes" id="UP000640489">
    <property type="component" value="Unassembled WGS sequence"/>
</dbReference>
<dbReference type="InterPro" id="IPR036291">
    <property type="entry name" value="NAD(P)-bd_dom_sf"/>
</dbReference>
<accession>A0A930VA44</accession>
<name>A0A930VA44_9ACTN</name>
<sequence length="327" mass="35154">MRILVLGGSVFLSKATAADAVARGHDVTCVTRGRSGDVPSGARHVVWDRGDDVPHDLAAEEFDAVVDVSRTPSHVRKAVAAWPGAHWVFASTVNVYADTSTPDPGPDSPLVEAIDEDTDLREDPAAYGGMKVACERLVRDGVDRWMVVRPGLIVGPGDPSGRFTYWPERLAEGGRVLGPGDPGDRAQVIDARDIAEWVVRAVEAGTTGAYDGVGPVSPVGEIIEQTAIGVGASPEVVWPGQEFLTDQGVEPWAGDGALPLWLPRPEYDGMMTHRFDVSAAAGLTTRPYADTARDTLAWVRETPDAVRTGMSREREAEVLDRWSRKAR</sequence>
<dbReference type="EMBL" id="JADKPN010000001">
    <property type="protein sequence ID" value="MBF4761821.1"/>
    <property type="molecule type" value="Genomic_DNA"/>
</dbReference>
<dbReference type="Gene3D" id="3.40.50.720">
    <property type="entry name" value="NAD(P)-binding Rossmann-like Domain"/>
    <property type="match status" value="1"/>
</dbReference>
<organism evidence="2 3">
    <name type="scientific">Nocardioides islandensis</name>
    <dbReference type="NCBI Taxonomy" id="433663"/>
    <lineage>
        <taxon>Bacteria</taxon>
        <taxon>Bacillati</taxon>
        <taxon>Actinomycetota</taxon>
        <taxon>Actinomycetes</taxon>
        <taxon>Propionibacteriales</taxon>
        <taxon>Nocardioidaceae</taxon>
        <taxon>Nocardioides</taxon>
    </lineage>
</organism>
<evidence type="ECO:0000313" key="2">
    <source>
        <dbReference type="EMBL" id="MBF4761821.1"/>
    </source>
</evidence>
<proteinExistence type="predicted"/>
<dbReference type="AlphaFoldDB" id="A0A930VA44"/>